<dbReference type="EMBL" id="JAPQKL010000006">
    <property type="protein sequence ID" value="KAJ5124357.1"/>
    <property type="molecule type" value="Genomic_DNA"/>
</dbReference>
<evidence type="ECO:0000313" key="5">
    <source>
        <dbReference type="Proteomes" id="UP001149079"/>
    </source>
</evidence>
<name>A0A9W9GMN7_9EURO</name>
<sequence>MAAEQNLRCANHVVFLSPLIASTRNEYDSGMTQAIGRARRHGQTKTVHVYHLLVKFTYDVNVYQSAHGGRLVERDGGPKVVPESEVQPGEMRYEGKEMPVKTGR</sequence>
<dbReference type="EMBL" id="JAPQKL010000006">
    <property type="protein sequence ID" value="KAJ5124309.1"/>
    <property type="molecule type" value="Genomic_DNA"/>
</dbReference>
<dbReference type="EMBL" id="JAPQKL010000006">
    <property type="protein sequence ID" value="KAJ5124335.1"/>
    <property type="molecule type" value="Genomic_DNA"/>
</dbReference>
<accession>A0A9W9GMN7</accession>
<evidence type="ECO:0000313" key="4">
    <source>
        <dbReference type="EMBL" id="KAJ5124357.1"/>
    </source>
</evidence>
<dbReference type="AlphaFoldDB" id="A0A9W9GMN7"/>
<dbReference type="Gene3D" id="3.40.50.300">
    <property type="entry name" value="P-loop containing nucleotide triphosphate hydrolases"/>
    <property type="match status" value="1"/>
</dbReference>
<dbReference type="OrthoDB" id="423221at2759"/>
<dbReference type="SUPFAM" id="SSF52540">
    <property type="entry name" value="P-loop containing nucleoside triphosphate hydrolases"/>
    <property type="match status" value="1"/>
</dbReference>
<evidence type="ECO:0000313" key="3">
    <source>
        <dbReference type="EMBL" id="KAJ5124335.1"/>
    </source>
</evidence>
<evidence type="ECO:0008006" key="6">
    <source>
        <dbReference type="Google" id="ProtNLM"/>
    </source>
</evidence>
<dbReference type="GeneID" id="81408048"/>
<dbReference type="RefSeq" id="XP_056518708.1">
    <property type="nucleotide sequence ID" value="XM_056668878.1"/>
</dbReference>
<dbReference type="Proteomes" id="UP001149079">
    <property type="component" value="Unassembled WGS sequence"/>
</dbReference>
<protein>
    <recommendedName>
        <fullName evidence="6">Helicase C-terminal domain-containing protein</fullName>
    </recommendedName>
</protein>
<reference evidence="2" key="1">
    <citation type="submission" date="2022-11" db="EMBL/GenBank/DDBJ databases">
        <authorList>
            <person name="Petersen C."/>
        </authorList>
    </citation>
    <scope>NUCLEOTIDE SEQUENCE</scope>
    <source>
        <strain evidence="2">IBT 22155</strain>
    </source>
</reference>
<comment type="caution">
    <text evidence="2">The sequence shown here is derived from an EMBL/GenBank/DDBJ whole genome shotgun (WGS) entry which is preliminary data.</text>
</comment>
<evidence type="ECO:0000256" key="1">
    <source>
        <dbReference type="SAM" id="MobiDB-lite"/>
    </source>
</evidence>
<evidence type="ECO:0000313" key="2">
    <source>
        <dbReference type="EMBL" id="KAJ5124309.1"/>
    </source>
</evidence>
<feature type="compositionally biased region" description="Basic and acidic residues" evidence="1">
    <location>
        <begin position="91"/>
        <end position="104"/>
    </location>
</feature>
<keyword evidence="5" id="KW-1185">Reference proteome</keyword>
<reference evidence="2" key="2">
    <citation type="journal article" date="2023" name="IMA Fungus">
        <title>Comparative genomic study of the Penicillium genus elucidates a diverse pangenome and 15 lateral gene transfer events.</title>
        <authorList>
            <person name="Petersen C."/>
            <person name="Sorensen T."/>
            <person name="Nielsen M.R."/>
            <person name="Sondergaard T.E."/>
            <person name="Sorensen J.L."/>
            <person name="Fitzpatrick D.A."/>
            <person name="Frisvad J.C."/>
            <person name="Nielsen K.L."/>
        </authorList>
    </citation>
    <scope>NUCLEOTIDE SEQUENCE</scope>
    <source>
        <strain evidence="2">IBT 22155</strain>
    </source>
</reference>
<proteinExistence type="predicted"/>
<organism evidence="2 5">
    <name type="scientific">Penicillium bovifimosum</name>
    <dbReference type="NCBI Taxonomy" id="126998"/>
    <lineage>
        <taxon>Eukaryota</taxon>
        <taxon>Fungi</taxon>
        <taxon>Dikarya</taxon>
        <taxon>Ascomycota</taxon>
        <taxon>Pezizomycotina</taxon>
        <taxon>Eurotiomycetes</taxon>
        <taxon>Eurotiomycetidae</taxon>
        <taxon>Eurotiales</taxon>
        <taxon>Aspergillaceae</taxon>
        <taxon>Penicillium</taxon>
    </lineage>
</organism>
<dbReference type="InterPro" id="IPR027417">
    <property type="entry name" value="P-loop_NTPase"/>
</dbReference>
<gene>
    <name evidence="2" type="ORF">N7515_008134</name>
    <name evidence="3" type="ORF">N7515_008160</name>
    <name evidence="4" type="ORF">N7515_008182</name>
</gene>
<feature type="region of interest" description="Disordered" evidence="1">
    <location>
        <begin position="71"/>
        <end position="104"/>
    </location>
</feature>